<dbReference type="InterPro" id="IPR011020">
    <property type="entry name" value="HTTM-like"/>
</dbReference>
<evidence type="ECO:0000313" key="7">
    <source>
        <dbReference type="EMBL" id="SDJ39012.1"/>
    </source>
</evidence>
<feature type="transmembrane region" description="Helical" evidence="5">
    <location>
        <begin position="351"/>
        <end position="375"/>
    </location>
</feature>
<dbReference type="STRING" id="1095776.SAMN04515672_0405"/>
<dbReference type="EMBL" id="FNFE01000001">
    <property type="protein sequence ID" value="SDJ39012.1"/>
    <property type="molecule type" value="Genomic_DNA"/>
</dbReference>
<feature type="transmembrane region" description="Helical" evidence="5">
    <location>
        <begin position="39"/>
        <end position="55"/>
    </location>
</feature>
<dbReference type="PANTHER" id="PTHR39535">
    <property type="entry name" value="SPORULATION-DELAYING PROTEIN SDPB"/>
    <property type="match status" value="1"/>
</dbReference>
<dbReference type="GO" id="GO:0012505">
    <property type="term" value="C:endomembrane system"/>
    <property type="evidence" value="ECO:0007669"/>
    <property type="project" value="UniProtKB-SubCell"/>
</dbReference>
<feature type="domain" description="HTTM-like" evidence="6">
    <location>
        <begin position="33"/>
        <end position="299"/>
    </location>
</feature>
<evidence type="ECO:0000256" key="1">
    <source>
        <dbReference type="ARBA" id="ARBA00004127"/>
    </source>
</evidence>
<sequence length="534" mass="59710">MLRTILVLFATRSTGVRERVRNSTYIDPGWVRIDTRSLAVFRIVAGALIVADILLRSRNFAFFYTEDGVVPQSVATELTVDNAFSVYYLTTDSTIIAALFVVQLLVALQLIVGYKTTLATVLSFLLVVSLDHHNPLVLSYADVLFRLLLFWAIFLPLGERWSVDALHAESELRPGVTSLASAAILAQIVYMYFHNGYHKTESELWTGGEATPLIMGLDNTTFLLGEFTRNFPTLLQYGGLTWYYMLLFSWLLLLLRGRARTLLVAMFIGGHASFAITVRIGAFPYVSMMGLVLFLQTSFWDDLSAVRRSVPVDSGRFASPRAELERVASRFPQFGFDSETRTRLTSGLSTLVLAIAVVSVLVIPAVANLPIAGFVDDEGGPKERVDDTAAIIGVNQPEWSVFAPHPRTSDRYYVFSAATADGDPIDVYNDRAVTYERPHDELQQQFGTYRERFYMNSVRSGGPNDIVSATLAEHLCTTWQDDHGEELTHVNMYYVVEDVTLETIDEPADRDTEIYPFYAHGCGDNEPREIAPPE</sequence>
<dbReference type="Pfam" id="PF05090">
    <property type="entry name" value="HTTM"/>
    <property type="match status" value="1"/>
</dbReference>
<keyword evidence="8" id="KW-1185">Reference proteome</keyword>
<keyword evidence="3 5" id="KW-1133">Transmembrane helix</keyword>
<dbReference type="InterPro" id="IPR052964">
    <property type="entry name" value="Sporulation_signal_mat"/>
</dbReference>
<name>A0A1G8TBN8_9EURY</name>
<evidence type="ECO:0000259" key="6">
    <source>
        <dbReference type="SMART" id="SM00752"/>
    </source>
</evidence>
<feature type="transmembrane region" description="Helical" evidence="5">
    <location>
        <begin position="136"/>
        <end position="155"/>
    </location>
</feature>
<dbReference type="SMART" id="SM00752">
    <property type="entry name" value="HTTM"/>
    <property type="match status" value="1"/>
</dbReference>
<feature type="transmembrane region" description="Helical" evidence="5">
    <location>
        <begin position="95"/>
        <end position="116"/>
    </location>
</feature>
<dbReference type="RefSeq" id="WP_090302949.1">
    <property type="nucleotide sequence ID" value="NZ_FNFE01000001.1"/>
</dbReference>
<organism evidence="7 8">
    <name type="scientific">Natronorubrum texcoconense</name>
    <dbReference type="NCBI Taxonomy" id="1095776"/>
    <lineage>
        <taxon>Archaea</taxon>
        <taxon>Methanobacteriati</taxon>
        <taxon>Methanobacteriota</taxon>
        <taxon>Stenosarchaea group</taxon>
        <taxon>Halobacteria</taxon>
        <taxon>Halobacteriales</taxon>
        <taxon>Natrialbaceae</taxon>
        <taxon>Natronorubrum</taxon>
    </lineage>
</organism>
<gene>
    <name evidence="7" type="ORF">SAMN04515672_0405</name>
</gene>
<proteinExistence type="predicted"/>
<keyword evidence="4 5" id="KW-0472">Membrane</keyword>
<evidence type="ECO:0000256" key="3">
    <source>
        <dbReference type="ARBA" id="ARBA00022989"/>
    </source>
</evidence>
<dbReference type="InterPro" id="IPR053934">
    <property type="entry name" value="HTTM_dom"/>
</dbReference>
<feature type="transmembrane region" description="Helical" evidence="5">
    <location>
        <begin position="262"/>
        <end position="286"/>
    </location>
</feature>
<dbReference type="PANTHER" id="PTHR39535:SF2">
    <property type="entry name" value="HTTM DOMAIN-CONTAINING PROTEIN"/>
    <property type="match status" value="1"/>
</dbReference>
<accession>A0A1G8TBN8</accession>
<dbReference type="Proteomes" id="UP000198882">
    <property type="component" value="Unassembled WGS sequence"/>
</dbReference>
<keyword evidence="2 5" id="KW-0812">Transmembrane</keyword>
<dbReference type="AlphaFoldDB" id="A0A1G8TBN8"/>
<evidence type="ECO:0000256" key="5">
    <source>
        <dbReference type="SAM" id="Phobius"/>
    </source>
</evidence>
<protein>
    <submittedName>
        <fullName evidence="7">Vitamin K-dependent gamma-carboxylase</fullName>
    </submittedName>
</protein>
<dbReference type="OrthoDB" id="327281at2157"/>
<feature type="transmembrane region" description="Helical" evidence="5">
    <location>
        <begin position="234"/>
        <end position="255"/>
    </location>
</feature>
<comment type="subcellular location">
    <subcellularLocation>
        <location evidence="1">Endomembrane system</location>
        <topology evidence="1">Multi-pass membrane protein</topology>
    </subcellularLocation>
</comment>
<reference evidence="8" key="1">
    <citation type="submission" date="2016-10" db="EMBL/GenBank/DDBJ databases">
        <authorList>
            <person name="Varghese N."/>
            <person name="Submissions S."/>
        </authorList>
    </citation>
    <scope>NUCLEOTIDE SEQUENCE [LARGE SCALE GENOMIC DNA]</scope>
    <source>
        <strain evidence="8">B4,CECT 8067,JCM 17497</strain>
    </source>
</reference>
<evidence type="ECO:0000313" key="8">
    <source>
        <dbReference type="Proteomes" id="UP000198882"/>
    </source>
</evidence>
<evidence type="ECO:0000256" key="2">
    <source>
        <dbReference type="ARBA" id="ARBA00022692"/>
    </source>
</evidence>
<evidence type="ECO:0000256" key="4">
    <source>
        <dbReference type="ARBA" id="ARBA00023136"/>
    </source>
</evidence>